<dbReference type="SUPFAM" id="SSF54928">
    <property type="entry name" value="RNA-binding domain, RBD"/>
    <property type="match status" value="1"/>
</dbReference>
<sequence>MIIDLGFLVQLIMRFGADGVVLTTSKFRLRSRGSEYMFANNLNDGMVDDTLFLTAAGDQKSLAHFFVEAAIANHACVFARKKEKWHMTKNRRVLSLLMRETNVQGGEQKKLDILSNDVFVKALISSGRTSIIVKGRGRRSKFFGSSVAWKCRYCVTADKILLKEHSDANLKTKLKSDVEEECVKLGPIELVKVCENHPQGVVSVRFKDTKDAHKCIELINGIW</sequence>
<keyword evidence="2" id="KW-0507">mRNA processing</keyword>
<dbReference type="AlphaFoldDB" id="A0AAD4S7Y2"/>
<dbReference type="SUPFAM" id="SSF56655">
    <property type="entry name" value="Carbohydrate phosphatase"/>
    <property type="match status" value="1"/>
</dbReference>
<gene>
    <name evidence="6" type="ORF">MKW98_001617</name>
</gene>
<evidence type="ECO:0000313" key="7">
    <source>
        <dbReference type="Proteomes" id="UP001202328"/>
    </source>
</evidence>
<organism evidence="6 7">
    <name type="scientific">Papaver atlanticum</name>
    <dbReference type="NCBI Taxonomy" id="357466"/>
    <lineage>
        <taxon>Eukaryota</taxon>
        <taxon>Viridiplantae</taxon>
        <taxon>Streptophyta</taxon>
        <taxon>Embryophyta</taxon>
        <taxon>Tracheophyta</taxon>
        <taxon>Spermatophyta</taxon>
        <taxon>Magnoliopsida</taxon>
        <taxon>Ranunculales</taxon>
        <taxon>Papaveraceae</taxon>
        <taxon>Papaveroideae</taxon>
        <taxon>Papaver</taxon>
    </lineage>
</organism>
<keyword evidence="7" id="KW-1185">Reference proteome</keyword>
<dbReference type="PANTHER" id="PTHR15608:SF0">
    <property type="entry name" value="HIV TAT-SPECIFIC FACTOR 1"/>
    <property type="match status" value="1"/>
</dbReference>
<comment type="caution">
    <text evidence="6">The sequence shown here is derived from an EMBL/GenBank/DDBJ whole genome shotgun (WGS) entry which is preliminary data.</text>
</comment>
<dbReference type="Gene3D" id="3.30.70.330">
    <property type="match status" value="1"/>
</dbReference>
<dbReference type="GO" id="GO:0003723">
    <property type="term" value="F:RNA binding"/>
    <property type="evidence" value="ECO:0007669"/>
    <property type="project" value="UniProtKB-KW"/>
</dbReference>
<dbReference type="GO" id="GO:0005684">
    <property type="term" value="C:U2-type spliceosomal complex"/>
    <property type="evidence" value="ECO:0007669"/>
    <property type="project" value="TreeGrafter"/>
</dbReference>
<keyword evidence="3" id="KW-0677">Repeat</keyword>
<accession>A0AAD4S7Y2</accession>
<dbReference type="InterPro" id="IPR012677">
    <property type="entry name" value="Nucleotide-bd_a/b_plait_sf"/>
</dbReference>
<evidence type="ECO:0000256" key="5">
    <source>
        <dbReference type="ARBA" id="ARBA00023187"/>
    </source>
</evidence>
<evidence type="ECO:0000256" key="4">
    <source>
        <dbReference type="ARBA" id="ARBA00022884"/>
    </source>
</evidence>
<dbReference type="GO" id="GO:0000398">
    <property type="term" value="P:mRNA splicing, via spliceosome"/>
    <property type="evidence" value="ECO:0007669"/>
    <property type="project" value="UniProtKB-ARBA"/>
</dbReference>
<proteinExistence type="inferred from homology"/>
<evidence type="ECO:0000256" key="2">
    <source>
        <dbReference type="ARBA" id="ARBA00022664"/>
    </source>
</evidence>
<keyword evidence="4" id="KW-0694">RNA-binding</keyword>
<name>A0AAD4S7Y2_9MAGN</name>
<dbReference type="GO" id="GO:0005686">
    <property type="term" value="C:U2 snRNP"/>
    <property type="evidence" value="ECO:0007669"/>
    <property type="project" value="TreeGrafter"/>
</dbReference>
<evidence type="ECO:0000313" key="6">
    <source>
        <dbReference type="EMBL" id="KAI3873968.1"/>
    </source>
</evidence>
<dbReference type="InterPro" id="IPR034393">
    <property type="entry name" value="TatSF1-like"/>
</dbReference>
<comment type="similarity">
    <text evidence="1">Belongs to the HTATSF1 family.</text>
</comment>
<dbReference type="Proteomes" id="UP001202328">
    <property type="component" value="Unassembled WGS sequence"/>
</dbReference>
<evidence type="ECO:0000256" key="1">
    <source>
        <dbReference type="ARBA" id="ARBA00007747"/>
    </source>
</evidence>
<keyword evidence="5" id="KW-0508">mRNA splicing</keyword>
<reference evidence="6" key="1">
    <citation type="submission" date="2022-04" db="EMBL/GenBank/DDBJ databases">
        <title>A functionally conserved STORR gene fusion in Papaver species that diverged 16.8 million years ago.</title>
        <authorList>
            <person name="Catania T."/>
        </authorList>
    </citation>
    <scope>NUCLEOTIDE SEQUENCE</scope>
    <source>
        <strain evidence="6">S-188037</strain>
    </source>
</reference>
<protein>
    <submittedName>
        <fullName evidence="6">Uncharacterized protein</fullName>
    </submittedName>
</protein>
<dbReference type="FunFam" id="3.30.70.330:FF:000105">
    <property type="entry name" value="HIV Tat-specific factor 1 homolog"/>
    <property type="match status" value="1"/>
</dbReference>
<dbReference type="InterPro" id="IPR035979">
    <property type="entry name" value="RBD_domain_sf"/>
</dbReference>
<dbReference type="Gene3D" id="3.30.540.10">
    <property type="entry name" value="Fructose-1,6-Bisphosphatase, subunit A, domain 1"/>
    <property type="match status" value="1"/>
</dbReference>
<dbReference type="EMBL" id="JAJJMB010012717">
    <property type="protein sequence ID" value="KAI3873968.1"/>
    <property type="molecule type" value="Genomic_DNA"/>
</dbReference>
<dbReference type="PANTHER" id="PTHR15608">
    <property type="entry name" value="SPLICING FACTOR U2AF-ASSOCIATED PROTEIN 2"/>
    <property type="match status" value="1"/>
</dbReference>
<evidence type="ECO:0000256" key="3">
    <source>
        <dbReference type="ARBA" id="ARBA00022737"/>
    </source>
</evidence>